<keyword evidence="2" id="KW-0812">Transmembrane</keyword>
<feature type="transmembrane region" description="Helical" evidence="2">
    <location>
        <begin position="312"/>
        <end position="332"/>
    </location>
</feature>
<evidence type="ECO:0000256" key="1">
    <source>
        <dbReference type="SAM" id="Coils"/>
    </source>
</evidence>
<protein>
    <recommendedName>
        <fullName evidence="5">Polysaccharide chain length determinant N-terminal domain-containing protein</fullName>
    </recommendedName>
</protein>
<organism evidence="3 4">
    <name type="scientific">Hymenobacter defluvii</name>
    <dbReference type="NCBI Taxonomy" id="2054411"/>
    <lineage>
        <taxon>Bacteria</taxon>
        <taxon>Pseudomonadati</taxon>
        <taxon>Bacteroidota</taxon>
        <taxon>Cytophagia</taxon>
        <taxon>Cytophagales</taxon>
        <taxon>Hymenobacteraceae</taxon>
        <taxon>Hymenobacter</taxon>
    </lineage>
</organism>
<dbReference type="InterPro" id="IPR050445">
    <property type="entry name" value="Bact_polysacc_biosynth/exp"/>
</dbReference>
<keyword evidence="4" id="KW-1185">Reference proteome</keyword>
<dbReference type="PANTHER" id="PTHR32309:SF13">
    <property type="entry name" value="FERRIC ENTEROBACTIN TRANSPORT PROTEIN FEPE"/>
    <property type="match status" value="1"/>
</dbReference>
<evidence type="ECO:0008006" key="5">
    <source>
        <dbReference type="Google" id="ProtNLM"/>
    </source>
</evidence>
<keyword evidence="2" id="KW-0472">Membrane</keyword>
<sequence length="348" mass="38724">MAVRSYSLPDVWPVINRWKTLLGAAVGLAFVVSLLATFFLPNIYKSTVLFYPANPDNNQPSTRGEDLDRILTIGQSQPVAQALVQRFRLQEHYGIGQPGDVTAKEAAVEQFQQHMALVHNERDVIEASFKDADKQLAATVANALVAAIDTANQRITLHTHYEAIEQYKLYPALKKTQIRLHNRLIEARYHYGIFGMEDEARYLIREIIRTENELRQAEGSGASAAKIAGLRRALRGLTKIDGGNTLNLEGYVEGIDTLRSMYIRLDSVQKRLNKLQEAYDTATLVLKDRSFSLYIIQPAYPAGEKVSPKRGLIVAGSVVVTFVLSLLLIMLLELYRANQAPASSASPA</sequence>
<feature type="transmembrane region" description="Helical" evidence="2">
    <location>
        <begin position="20"/>
        <end position="40"/>
    </location>
</feature>
<keyword evidence="1" id="KW-0175">Coiled coil</keyword>
<reference evidence="3 4" key="1">
    <citation type="submission" date="2021-03" db="EMBL/GenBank/DDBJ databases">
        <authorList>
            <person name="Kim M.K."/>
        </authorList>
    </citation>
    <scope>NUCLEOTIDE SEQUENCE [LARGE SCALE GENOMIC DNA]</scope>
    <source>
        <strain evidence="3 4">BT507</strain>
    </source>
</reference>
<gene>
    <name evidence="3" type="ORF">J4D97_07895</name>
</gene>
<keyword evidence="2" id="KW-1133">Transmembrane helix</keyword>
<evidence type="ECO:0000313" key="4">
    <source>
        <dbReference type="Proteomes" id="UP000670527"/>
    </source>
</evidence>
<accession>A0ABS3TA78</accession>
<dbReference type="Proteomes" id="UP000670527">
    <property type="component" value="Unassembled WGS sequence"/>
</dbReference>
<dbReference type="EMBL" id="JAGETX010000003">
    <property type="protein sequence ID" value="MBO3270566.1"/>
    <property type="molecule type" value="Genomic_DNA"/>
</dbReference>
<feature type="coiled-coil region" evidence="1">
    <location>
        <begin position="258"/>
        <end position="285"/>
    </location>
</feature>
<name>A0ABS3TA78_9BACT</name>
<proteinExistence type="predicted"/>
<evidence type="ECO:0000313" key="3">
    <source>
        <dbReference type="EMBL" id="MBO3270566.1"/>
    </source>
</evidence>
<evidence type="ECO:0000256" key="2">
    <source>
        <dbReference type="SAM" id="Phobius"/>
    </source>
</evidence>
<dbReference type="PANTHER" id="PTHR32309">
    <property type="entry name" value="TYROSINE-PROTEIN KINASE"/>
    <property type="match status" value="1"/>
</dbReference>
<dbReference type="RefSeq" id="WP_208307103.1">
    <property type="nucleotide sequence ID" value="NZ_JAGETX010000003.1"/>
</dbReference>
<comment type="caution">
    <text evidence="3">The sequence shown here is derived from an EMBL/GenBank/DDBJ whole genome shotgun (WGS) entry which is preliminary data.</text>
</comment>